<name>A0AAV0C6Z0_9ASTE</name>
<organism evidence="2 5">
    <name type="scientific">Cuscuta epithymum</name>
    <dbReference type="NCBI Taxonomy" id="186058"/>
    <lineage>
        <taxon>Eukaryota</taxon>
        <taxon>Viridiplantae</taxon>
        <taxon>Streptophyta</taxon>
        <taxon>Embryophyta</taxon>
        <taxon>Tracheophyta</taxon>
        <taxon>Spermatophyta</taxon>
        <taxon>Magnoliopsida</taxon>
        <taxon>eudicotyledons</taxon>
        <taxon>Gunneridae</taxon>
        <taxon>Pentapetalae</taxon>
        <taxon>asterids</taxon>
        <taxon>lamiids</taxon>
        <taxon>Solanales</taxon>
        <taxon>Convolvulaceae</taxon>
        <taxon>Cuscuteae</taxon>
        <taxon>Cuscuta</taxon>
        <taxon>Cuscuta subgen. Cuscuta</taxon>
    </lineage>
</organism>
<proteinExistence type="predicted"/>
<evidence type="ECO:0000313" key="3">
    <source>
        <dbReference type="EMBL" id="CAH9116999.1"/>
    </source>
</evidence>
<dbReference type="Proteomes" id="UP001152523">
    <property type="component" value="Unassembled WGS sequence"/>
</dbReference>
<evidence type="ECO:0000313" key="2">
    <source>
        <dbReference type="EMBL" id="CAH9062141.1"/>
    </source>
</evidence>
<dbReference type="EMBL" id="CAMAPF010001216">
    <property type="protein sequence ID" value="CAH9148675.1"/>
    <property type="molecule type" value="Genomic_DNA"/>
</dbReference>
<protein>
    <submittedName>
        <fullName evidence="2">Uncharacterized protein</fullName>
    </submittedName>
</protein>
<dbReference type="EMBL" id="CAMAPF010000341">
    <property type="protein sequence ID" value="CAH9116999.1"/>
    <property type="molecule type" value="Genomic_DNA"/>
</dbReference>
<evidence type="ECO:0000313" key="4">
    <source>
        <dbReference type="EMBL" id="CAH9148675.1"/>
    </source>
</evidence>
<dbReference type="AlphaFoldDB" id="A0AAV0C6Z0"/>
<gene>
    <name evidence="2" type="ORF">CEPIT_LOCUS1798</name>
    <name evidence="3" type="ORF">CEPIT_LOCUS21714</name>
    <name evidence="4" type="ORF">CEPIT_LOCUS44694</name>
</gene>
<sequence>MWEHNPYEIKLPMEEATRDIASRGRAHRERKPYGTNDEQRYVRQSRRGPSKGLRNDRGGCASKPGLRCRLKLGLATCTFSRVISNQEDVVRASLFSFKLPNTCSWIFVLL</sequence>
<feature type="region of interest" description="Disordered" evidence="1">
    <location>
        <begin position="18"/>
        <end position="59"/>
    </location>
</feature>
<dbReference type="EMBL" id="CAMAPF010000010">
    <property type="protein sequence ID" value="CAH9062141.1"/>
    <property type="molecule type" value="Genomic_DNA"/>
</dbReference>
<keyword evidence="5" id="KW-1185">Reference proteome</keyword>
<evidence type="ECO:0000313" key="5">
    <source>
        <dbReference type="Proteomes" id="UP001152523"/>
    </source>
</evidence>
<accession>A0AAV0C6Z0</accession>
<reference evidence="2" key="1">
    <citation type="submission" date="2022-07" db="EMBL/GenBank/DDBJ databases">
        <authorList>
            <person name="Macas J."/>
            <person name="Novak P."/>
            <person name="Neumann P."/>
        </authorList>
    </citation>
    <scope>NUCLEOTIDE SEQUENCE</scope>
</reference>
<comment type="caution">
    <text evidence="2">The sequence shown here is derived from an EMBL/GenBank/DDBJ whole genome shotgun (WGS) entry which is preliminary data.</text>
</comment>
<evidence type="ECO:0000256" key="1">
    <source>
        <dbReference type="SAM" id="MobiDB-lite"/>
    </source>
</evidence>